<dbReference type="PANTHER" id="PTHR24243">
    <property type="entry name" value="G-PROTEIN COUPLED RECEPTOR"/>
    <property type="match status" value="1"/>
</dbReference>
<gene>
    <name evidence="10" type="ORF">P5673_013074</name>
</gene>
<evidence type="ECO:0000256" key="5">
    <source>
        <dbReference type="ARBA" id="ARBA00023136"/>
    </source>
</evidence>
<dbReference type="Gene3D" id="1.20.1070.10">
    <property type="entry name" value="Rhodopsin 7-helix transmembrane proteins"/>
    <property type="match status" value="1"/>
</dbReference>
<comment type="subcellular location">
    <subcellularLocation>
        <location evidence="1">Membrane</location>
        <topology evidence="1">Multi-pass membrane protein</topology>
    </subcellularLocation>
</comment>
<evidence type="ECO:0000259" key="9">
    <source>
        <dbReference type="PROSITE" id="PS50262"/>
    </source>
</evidence>
<dbReference type="PRINTS" id="PR00237">
    <property type="entry name" value="GPCRRHODOPSN"/>
</dbReference>
<reference evidence="10" key="2">
    <citation type="journal article" date="2023" name="Science">
        <title>Genomic signatures of disease resistance in endangered staghorn corals.</title>
        <authorList>
            <person name="Vollmer S.V."/>
            <person name="Selwyn J.D."/>
            <person name="Despard B.A."/>
            <person name="Roesel C.L."/>
        </authorList>
    </citation>
    <scope>NUCLEOTIDE SEQUENCE</scope>
    <source>
        <strain evidence="10">K2</strain>
    </source>
</reference>
<dbReference type="InterPro" id="IPR000276">
    <property type="entry name" value="GPCR_Rhodpsn"/>
</dbReference>
<keyword evidence="2 8" id="KW-0812">Transmembrane</keyword>
<organism evidence="10 11">
    <name type="scientific">Acropora cervicornis</name>
    <name type="common">Staghorn coral</name>
    <dbReference type="NCBI Taxonomy" id="6130"/>
    <lineage>
        <taxon>Eukaryota</taxon>
        <taxon>Metazoa</taxon>
        <taxon>Cnidaria</taxon>
        <taxon>Anthozoa</taxon>
        <taxon>Hexacorallia</taxon>
        <taxon>Scleractinia</taxon>
        <taxon>Astrocoeniina</taxon>
        <taxon>Acroporidae</taxon>
        <taxon>Acropora</taxon>
    </lineage>
</organism>
<keyword evidence="4" id="KW-0297">G-protein coupled receptor</keyword>
<protein>
    <submittedName>
        <fullName evidence="10">Rhodopsin</fullName>
    </submittedName>
</protein>
<accession>A0AAD9QLK6</accession>
<dbReference type="GO" id="GO:0016020">
    <property type="term" value="C:membrane"/>
    <property type="evidence" value="ECO:0007669"/>
    <property type="project" value="UniProtKB-SubCell"/>
</dbReference>
<evidence type="ECO:0000256" key="2">
    <source>
        <dbReference type="ARBA" id="ARBA00022692"/>
    </source>
</evidence>
<proteinExistence type="predicted"/>
<feature type="transmembrane region" description="Helical" evidence="8">
    <location>
        <begin position="38"/>
        <end position="61"/>
    </location>
</feature>
<keyword evidence="5 8" id="KW-0472">Membrane</keyword>
<comment type="caution">
    <text evidence="10">The sequence shown here is derived from an EMBL/GenBank/DDBJ whole genome shotgun (WGS) entry which is preliminary data.</text>
</comment>
<keyword evidence="3 8" id="KW-1133">Transmembrane helix</keyword>
<keyword evidence="7" id="KW-0807">Transducer</keyword>
<evidence type="ECO:0000256" key="3">
    <source>
        <dbReference type="ARBA" id="ARBA00022989"/>
    </source>
</evidence>
<evidence type="ECO:0000256" key="4">
    <source>
        <dbReference type="ARBA" id="ARBA00023040"/>
    </source>
</evidence>
<evidence type="ECO:0000256" key="7">
    <source>
        <dbReference type="ARBA" id="ARBA00023224"/>
    </source>
</evidence>
<dbReference type="PANTHER" id="PTHR24243:SF208">
    <property type="entry name" value="PYROKININ-1 RECEPTOR"/>
    <property type="match status" value="1"/>
</dbReference>
<evidence type="ECO:0000313" key="11">
    <source>
        <dbReference type="Proteomes" id="UP001249851"/>
    </source>
</evidence>
<keyword evidence="6" id="KW-0675">Receptor</keyword>
<reference evidence="10" key="1">
    <citation type="journal article" date="2023" name="G3 (Bethesda)">
        <title>Whole genome assembly and annotation of the endangered Caribbean coral Acropora cervicornis.</title>
        <authorList>
            <person name="Selwyn J.D."/>
            <person name="Vollmer S.V."/>
        </authorList>
    </citation>
    <scope>NUCLEOTIDE SEQUENCE</scope>
    <source>
        <strain evidence="10">K2</strain>
    </source>
</reference>
<dbReference type="GO" id="GO:0004930">
    <property type="term" value="F:G protein-coupled receptor activity"/>
    <property type="evidence" value="ECO:0007669"/>
    <property type="project" value="UniProtKB-KW"/>
</dbReference>
<evidence type="ECO:0000313" key="10">
    <source>
        <dbReference type="EMBL" id="KAK2563379.1"/>
    </source>
</evidence>
<dbReference type="Proteomes" id="UP001249851">
    <property type="component" value="Unassembled WGS sequence"/>
</dbReference>
<dbReference type="EMBL" id="JARQWQ010000025">
    <property type="protein sequence ID" value="KAK2563379.1"/>
    <property type="molecule type" value="Genomic_DNA"/>
</dbReference>
<dbReference type="PROSITE" id="PS50262">
    <property type="entry name" value="G_PROTEIN_RECEP_F1_2"/>
    <property type="match status" value="1"/>
</dbReference>
<sequence>MSGNFTSASFTSNSSNETSAGASITAAIPGMSSKEKAILMPFYFISLLVALIGNVLIIVVFHKYKPIRKSFNYFVLNMAISDLFLL</sequence>
<dbReference type="InterPro" id="IPR017452">
    <property type="entry name" value="GPCR_Rhodpsn_7TM"/>
</dbReference>
<evidence type="ECO:0000256" key="8">
    <source>
        <dbReference type="SAM" id="Phobius"/>
    </source>
</evidence>
<feature type="domain" description="G-protein coupled receptors family 1 profile" evidence="9">
    <location>
        <begin position="53"/>
        <end position="86"/>
    </location>
</feature>
<name>A0AAD9QLK6_ACRCE</name>
<evidence type="ECO:0000256" key="1">
    <source>
        <dbReference type="ARBA" id="ARBA00004141"/>
    </source>
</evidence>
<dbReference type="SUPFAM" id="SSF81321">
    <property type="entry name" value="Family A G protein-coupled receptor-like"/>
    <property type="match status" value="1"/>
</dbReference>
<dbReference type="AlphaFoldDB" id="A0AAD9QLK6"/>
<keyword evidence="11" id="KW-1185">Reference proteome</keyword>
<evidence type="ECO:0000256" key="6">
    <source>
        <dbReference type="ARBA" id="ARBA00023170"/>
    </source>
</evidence>